<proteinExistence type="predicted"/>
<dbReference type="AlphaFoldDB" id="A0A5J6HWW5"/>
<reference evidence="2 3" key="1">
    <citation type="submission" date="2017-09" db="EMBL/GenBank/DDBJ databases">
        <authorList>
            <person name="Lee N."/>
            <person name="Cho B.-K."/>
        </authorList>
    </citation>
    <scope>NUCLEOTIDE SEQUENCE [LARGE SCALE GENOMIC DNA]</scope>
    <source>
        <strain evidence="2 3">ATCC 12461</strain>
    </source>
</reference>
<protein>
    <submittedName>
        <fullName evidence="2">DUF4231 domain-containing protein</fullName>
    </submittedName>
</protein>
<dbReference type="NCBIfam" id="NF033634">
    <property type="entry name" value="SLATT_1"/>
    <property type="match status" value="1"/>
</dbReference>
<evidence type="ECO:0000313" key="2">
    <source>
        <dbReference type="EMBL" id="QEV21155.1"/>
    </source>
</evidence>
<evidence type="ECO:0000313" key="3">
    <source>
        <dbReference type="Proteomes" id="UP000326553"/>
    </source>
</evidence>
<dbReference type="OrthoDB" id="3684311at2"/>
<keyword evidence="3" id="KW-1185">Reference proteome</keyword>
<feature type="transmembrane region" description="Helical" evidence="1">
    <location>
        <begin position="228"/>
        <end position="247"/>
    </location>
</feature>
<keyword evidence="1" id="KW-0812">Transmembrane</keyword>
<keyword evidence="1" id="KW-1133">Transmembrane helix</keyword>
<sequence length="465" mass="53379">MRIVPFGAGGGSAGVVNSTPRQEGYLLVEGRAAVACRRPHATTLDREPPAMSGLTDVPREYEPETADSYEPWVGDVLRHLAYEGQRLSEADILTPLPEDFVLTWEGVDAILSAAWKTGREELKWATYVQIARQVRYASDDAYVFHRRYGAPDRYKRHVRLESLFTAESGSTWGGLVEEVIESLNDPRQEYGWSLEPAQQHEYANSVITYRRDVATAERRIRRALLSQWLRLVSLVVMPLVLAVVGWGNLWPDDVPDRRTFNIVTIAVMLVLVVVLLVGFLLRVKDEKHGVRSVFLLRRELEIIHDRWILNASKTRPTRERRDGYREHIPRVIDRLRRDTRFYRRIHNWFQWGVFFASVGTTATTAFWETPQPGKTILIVLGSFLAFATAVTGYFKFRERAYNLQQTADQVEHHATAFDLGIEPYADADAAVNLERFAENVELLRIEQRKREQQLEQPHQGQADVI</sequence>
<evidence type="ECO:0000256" key="1">
    <source>
        <dbReference type="SAM" id="Phobius"/>
    </source>
</evidence>
<accession>A0A5J6HWW5</accession>
<feature type="transmembrane region" description="Helical" evidence="1">
    <location>
        <begin position="259"/>
        <end position="281"/>
    </location>
</feature>
<organism evidence="2 3">
    <name type="scientific">Streptomyces alboniger</name>
    <dbReference type="NCBI Taxonomy" id="132473"/>
    <lineage>
        <taxon>Bacteria</taxon>
        <taxon>Bacillati</taxon>
        <taxon>Actinomycetota</taxon>
        <taxon>Actinomycetes</taxon>
        <taxon>Kitasatosporales</taxon>
        <taxon>Streptomycetaceae</taxon>
        <taxon>Streptomyces</taxon>
        <taxon>Streptomyces aurantiacus group</taxon>
    </lineage>
</organism>
<gene>
    <name evidence="2" type="ORF">CP975_29640</name>
</gene>
<name>A0A5J6HWW5_STRAD</name>
<dbReference type="KEGG" id="salw:CP975_29640"/>
<dbReference type="EMBL" id="CP023695">
    <property type="protein sequence ID" value="QEV21155.1"/>
    <property type="molecule type" value="Genomic_DNA"/>
</dbReference>
<keyword evidence="1" id="KW-0472">Membrane</keyword>
<feature type="transmembrane region" description="Helical" evidence="1">
    <location>
        <begin position="373"/>
        <end position="394"/>
    </location>
</feature>
<feature type="transmembrane region" description="Helical" evidence="1">
    <location>
        <begin position="348"/>
        <end position="367"/>
    </location>
</feature>
<dbReference type="Proteomes" id="UP000326553">
    <property type="component" value="Chromosome"/>
</dbReference>